<dbReference type="EMBL" id="WTYJ01000004">
    <property type="protein sequence ID" value="MXP00613.1"/>
    <property type="molecule type" value="Genomic_DNA"/>
</dbReference>
<feature type="signal peptide" evidence="6">
    <location>
        <begin position="1"/>
        <end position="24"/>
    </location>
</feature>
<comment type="similarity">
    <text evidence="2">Belongs to the MipA/OmpV family.</text>
</comment>
<organism evidence="7 8">
    <name type="scientific">Croceibacterium xixiisoli</name>
    <dbReference type="NCBI Taxonomy" id="1476466"/>
    <lineage>
        <taxon>Bacteria</taxon>
        <taxon>Pseudomonadati</taxon>
        <taxon>Pseudomonadota</taxon>
        <taxon>Alphaproteobacteria</taxon>
        <taxon>Sphingomonadales</taxon>
        <taxon>Erythrobacteraceae</taxon>
        <taxon>Croceibacterium</taxon>
    </lineage>
</organism>
<evidence type="ECO:0000256" key="5">
    <source>
        <dbReference type="ARBA" id="ARBA00023237"/>
    </source>
</evidence>
<evidence type="ECO:0000313" key="8">
    <source>
        <dbReference type="Proteomes" id="UP000469430"/>
    </source>
</evidence>
<evidence type="ECO:0000256" key="1">
    <source>
        <dbReference type="ARBA" id="ARBA00004442"/>
    </source>
</evidence>
<dbReference type="Pfam" id="PF06629">
    <property type="entry name" value="MipA"/>
    <property type="match status" value="1"/>
</dbReference>
<keyword evidence="5" id="KW-0998">Cell outer membrane</keyword>
<keyword evidence="3 6" id="KW-0732">Signal</keyword>
<dbReference type="RefSeq" id="WP_161392342.1">
    <property type="nucleotide sequence ID" value="NZ_JBHSCP010000003.1"/>
</dbReference>
<accession>A0A6I4TXG9</accession>
<comment type="caution">
    <text evidence="7">The sequence shown here is derived from an EMBL/GenBank/DDBJ whole genome shotgun (WGS) entry which is preliminary data.</text>
</comment>
<dbReference type="PANTHER" id="PTHR38776:SF1">
    <property type="entry name" value="MLTA-INTERACTING PROTEIN-RELATED"/>
    <property type="match status" value="1"/>
</dbReference>
<dbReference type="PANTHER" id="PTHR38776">
    <property type="entry name" value="MLTA-INTERACTING PROTEIN-RELATED"/>
    <property type="match status" value="1"/>
</dbReference>
<evidence type="ECO:0000313" key="7">
    <source>
        <dbReference type="EMBL" id="MXP00613.1"/>
    </source>
</evidence>
<evidence type="ECO:0000256" key="3">
    <source>
        <dbReference type="ARBA" id="ARBA00022729"/>
    </source>
</evidence>
<proteinExistence type="inferred from homology"/>
<evidence type="ECO:0000256" key="6">
    <source>
        <dbReference type="SAM" id="SignalP"/>
    </source>
</evidence>
<dbReference type="Proteomes" id="UP000469430">
    <property type="component" value="Unassembled WGS sequence"/>
</dbReference>
<feature type="chain" id="PRO_5026164110" description="MipA/OmpV family protein" evidence="6">
    <location>
        <begin position="25"/>
        <end position="237"/>
    </location>
</feature>
<comment type="subcellular location">
    <subcellularLocation>
        <location evidence="1">Cell outer membrane</location>
    </subcellularLocation>
</comment>
<evidence type="ECO:0008006" key="9">
    <source>
        <dbReference type="Google" id="ProtNLM"/>
    </source>
</evidence>
<evidence type="ECO:0000256" key="4">
    <source>
        <dbReference type="ARBA" id="ARBA00023136"/>
    </source>
</evidence>
<dbReference type="AlphaFoldDB" id="A0A6I4TXG9"/>
<name>A0A6I4TXG9_9SPHN</name>
<sequence length="237" mass="24606">MICSRRHALPLFIAAMALPHPAGAQEIGAGLLAVPGHQGSDRMRIIPIPLIDATAGPFFLNTTDGAGVQIRQGAATLGLSATYLIGYSQRDLRDGTGRVSDALGVRAFARMTIGPAVIGGQMTQAVAGGTGGATGEASITFPIMLTPELALAPGIAVGWADRRHNERYFNPAGSGDYTARAGFKDVTASVTGRYRAGERITLTATAGASRLLPVVAEAPIVRQRTNASGMIGMSYRF</sequence>
<gene>
    <name evidence="7" type="ORF">GRI97_16605</name>
</gene>
<dbReference type="OrthoDB" id="5462484at2"/>
<evidence type="ECO:0000256" key="2">
    <source>
        <dbReference type="ARBA" id="ARBA00005722"/>
    </source>
</evidence>
<keyword evidence="4" id="KW-0472">Membrane</keyword>
<dbReference type="InterPro" id="IPR010583">
    <property type="entry name" value="MipA"/>
</dbReference>
<dbReference type="GO" id="GO:0009279">
    <property type="term" value="C:cell outer membrane"/>
    <property type="evidence" value="ECO:0007669"/>
    <property type="project" value="UniProtKB-SubCell"/>
</dbReference>
<keyword evidence="8" id="KW-1185">Reference proteome</keyword>
<reference evidence="7 8" key="1">
    <citation type="submission" date="2019-12" db="EMBL/GenBank/DDBJ databases">
        <title>Genomic-based taxomic classification of the family Erythrobacteraceae.</title>
        <authorList>
            <person name="Xu L."/>
        </authorList>
    </citation>
    <scope>NUCLEOTIDE SEQUENCE [LARGE SCALE GENOMIC DNA]</scope>
    <source>
        <strain evidence="7 8">S36</strain>
    </source>
</reference>
<protein>
    <recommendedName>
        <fullName evidence="9">MipA/OmpV family protein</fullName>
    </recommendedName>
</protein>